<gene>
    <name evidence="2" type="ORF">VZT92_012151</name>
</gene>
<organism evidence="2 3">
    <name type="scientific">Zoarces viviparus</name>
    <name type="common">Viviparous eelpout</name>
    <name type="synonym">Blennius viviparus</name>
    <dbReference type="NCBI Taxonomy" id="48416"/>
    <lineage>
        <taxon>Eukaryota</taxon>
        <taxon>Metazoa</taxon>
        <taxon>Chordata</taxon>
        <taxon>Craniata</taxon>
        <taxon>Vertebrata</taxon>
        <taxon>Euteleostomi</taxon>
        <taxon>Actinopterygii</taxon>
        <taxon>Neopterygii</taxon>
        <taxon>Teleostei</taxon>
        <taxon>Neoteleostei</taxon>
        <taxon>Acanthomorphata</taxon>
        <taxon>Eupercaria</taxon>
        <taxon>Perciformes</taxon>
        <taxon>Cottioidei</taxon>
        <taxon>Zoarcales</taxon>
        <taxon>Zoarcidae</taxon>
        <taxon>Zoarcinae</taxon>
        <taxon>Zoarces</taxon>
    </lineage>
</organism>
<feature type="region of interest" description="Disordered" evidence="1">
    <location>
        <begin position="73"/>
        <end position="98"/>
    </location>
</feature>
<evidence type="ECO:0000256" key="1">
    <source>
        <dbReference type="SAM" id="MobiDB-lite"/>
    </source>
</evidence>
<feature type="compositionally biased region" description="Polar residues" evidence="1">
    <location>
        <begin position="81"/>
        <end position="98"/>
    </location>
</feature>
<keyword evidence="3" id="KW-1185">Reference proteome</keyword>
<proteinExistence type="predicted"/>
<accession>A0AAW1F7T9</accession>
<feature type="region of interest" description="Disordered" evidence="1">
    <location>
        <begin position="1"/>
        <end position="51"/>
    </location>
</feature>
<evidence type="ECO:0000313" key="3">
    <source>
        <dbReference type="Proteomes" id="UP001488805"/>
    </source>
</evidence>
<dbReference type="Proteomes" id="UP001488805">
    <property type="component" value="Unassembled WGS sequence"/>
</dbReference>
<dbReference type="EMBL" id="JBCEZU010000100">
    <property type="protein sequence ID" value="KAK9530663.1"/>
    <property type="molecule type" value="Genomic_DNA"/>
</dbReference>
<dbReference type="AlphaFoldDB" id="A0AAW1F7T9"/>
<name>A0AAW1F7T9_ZOAVI</name>
<evidence type="ECO:0000313" key="2">
    <source>
        <dbReference type="EMBL" id="KAK9530663.1"/>
    </source>
</evidence>
<feature type="compositionally biased region" description="Polar residues" evidence="1">
    <location>
        <begin position="1"/>
        <end position="11"/>
    </location>
</feature>
<sequence>MYQGHLQSFGINTGAGPEPTQEQQDDSEPDSWSKSKHGTPEPWNGPPPQTDIEFRIAELHNRRFLLLKMQRFRKRTEDNGVGTTEESESMNLSTQIST</sequence>
<reference evidence="2 3" key="1">
    <citation type="journal article" date="2024" name="Genome Biol. Evol.">
        <title>Chromosome-level genome assembly of the viviparous eelpout Zoarces viviparus.</title>
        <authorList>
            <person name="Fuhrmann N."/>
            <person name="Brasseur M.V."/>
            <person name="Bakowski C.E."/>
            <person name="Podsiadlowski L."/>
            <person name="Prost S."/>
            <person name="Krehenwinkel H."/>
            <person name="Mayer C."/>
        </authorList>
    </citation>
    <scope>NUCLEOTIDE SEQUENCE [LARGE SCALE GENOMIC DNA]</scope>
    <source>
        <strain evidence="2">NO-MEL_2022_Ind0_liver</strain>
    </source>
</reference>
<comment type="caution">
    <text evidence="2">The sequence shown here is derived from an EMBL/GenBank/DDBJ whole genome shotgun (WGS) entry which is preliminary data.</text>
</comment>
<protein>
    <submittedName>
        <fullName evidence="2">Uncharacterized protein</fullName>
    </submittedName>
</protein>